<sequence>MISPKEKQLPFAEKSENVDLLGYHKCTIKLTGLDCSPCAAANHGHGSKICGYLARTISIIVIIIMFYRAFTFLGAEGKIMSFNWSEANVFGFMSLHTVICSFCLMGWTSNSRIPEYLTKLAHLRKQRIETNDELDDYQGLRKKAFFFSIPWLVTLGFTAIFNALHEKILYSGNVVPPYQYSLFPALAFLAWLITSTCLAMYVTVQFSMAREIEYFNQELTKASEEKKLKEHATIIAFSTRQSDLIKLVKHSNEFLKSYAMVAPLFCFFSIISAIYNLSFSSIVPVPYFIGLIFFMASIIGWLVLSMMPAAKVQDQITATSKILMESDEFEGAEDPKVYQAYRVMVDRSLSSDARIYVVNAFGINSRNFNIAMFAVPNLGPLLMMLKKLLELNGFQVPS</sequence>
<dbReference type="OrthoDB" id="5786439at2759"/>
<feature type="transmembrane region" description="Helical" evidence="1">
    <location>
        <begin position="90"/>
        <end position="109"/>
    </location>
</feature>
<gene>
    <name evidence="2" type="primary">Cbn-srr-4</name>
    <name evidence="2" type="ORF">CAEBREN_18613</name>
</gene>
<dbReference type="STRING" id="135651.G0MS85"/>
<dbReference type="PANTHER" id="PTHR31930:SF2">
    <property type="entry name" value="SERPENTINE RECEPTOR, CLASS R"/>
    <property type="match status" value="1"/>
</dbReference>
<protein>
    <submittedName>
        <fullName evidence="2">CBN-SRR-4 protein</fullName>
    </submittedName>
</protein>
<dbReference type="PANTHER" id="PTHR31930">
    <property type="entry name" value="SERPENTINE RECEPTOR, CLASS R"/>
    <property type="match status" value="1"/>
</dbReference>
<dbReference type="FunCoup" id="G0MS85">
    <property type="interactions" value="404"/>
</dbReference>
<dbReference type="Pfam" id="PF03268">
    <property type="entry name" value="DUF267"/>
    <property type="match status" value="1"/>
</dbReference>
<accession>G0MS85</accession>
<evidence type="ECO:0000313" key="2">
    <source>
        <dbReference type="EMBL" id="EGT42488.1"/>
    </source>
</evidence>
<dbReference type="HOGENOM" id="CLU_043079_0_0_1"/>
<dbReference type="OMA" id="CVMGWTA"/>
<keyword evidence="1" id="KW-0812">Transmembrane</keyword>
<dbReference type="InParanoid" id="G0MS85"/>
<organism evidence="3">
    <name type="scientific">Caenorhabditis brenneri</name>
    <name type="common">Nematode worm</name>
    <dbReference type="NCBI Taxonomy" id="135651"/>
    <lineage>
        <taxon>Eukaryota</taxon>
        <taxon>Metazoa</taxon>
        <taxon>Ecdysozoa</taxon>
        <taxon>Nematoda</taxon>
        <taxon>Chromadorea</taxon>
        <taxon>Rhabditida</taxon>
        <taxon>Rhabditina</taxon>
        <taxon>Rhabditomorpha</taxon>
        <taxon>Rhabditoidea</taxon>
        <taxon>Rhabditidae</taxon>
        <taxon>Peloderinae</taxon>
        <taxon>Caenorhabditis</taxon>
    </lineage>
</organism>
<dbReference type="Proteomes" id="UP000008068">
    <property type="component" value="Unassembled WGS sequence"/>
</dbReference>
<dbReference type="EMBL" id="GL379809">
    <property type="protein sequence ID" value="EGT42488.1"/>
    <property type="molecule type" value="Genomic_DNA"/>
</dbReference>
<reference evidence="3" key="1">
    <citation type="submission" date="2011-07" db="EMBL/GenBank/DDBJ databases">
        <authorList>
            <consortium name="Caenorhabditis brenneri Sequencing and Analysis Consortium"/>
            <person name="Wilson R.K."/>
        </authorList>
    </citation>
    <scope>NUCLEOTIDE SEQUENCE [LARGE SCALE GENOMIC DNA]</scope>
    <source>
        <strain evidence="3">PB2801</strain>
    </source>
</reference>
<keyword evidence="1" id="KW-1133">Transmembrane helix</keyword>
<keyword evidence="3" id="KW-1185">Reference proteome</keyword>
<evidence type="ECO:0000313" key="3">
    <source>
        <dbReference type="Proteomes" id="UP000008068"/>
    </source>
</evidence>
<proteinExistence type="predicted"/>
<feature type="transmembrane region" description="Helical" evidence="1">
    <location>
        <begin position="285"/>
        <end position="304"/>
    </location>
</feature>
<feature type="transmembrane region" description="Helical" evidence="1">
    <location>
        <begin position="185"/>
        <end position="204"/>
    </location>
</feature>
<keyword evidence="1" id="KW-0472">Membrane</keyword>
<feature type="transmembrane region" description="Helical" evidence="1">
    <location>
        <begin position="144"/>
        <end position="165"/>
    </location>
</feature>
<feature type="transmembrane region" description="Helical" evidence="1">
    <location>
        <begin position="258"/>
        <end position="279"/>
    </location>
</feature>
<dbReference type="eggNOG" id="ENOG502TH5T">
    <property type="taxonomic scope" value="Eukaryota"/>
</dbReference>
<dbReference type="AlphaFoldDB" id="G0MS85"/>
<dbReference type="InterPro" id="IPR004950">
    <property type="entry name" value="DUF267_CAE_spp"/>
</dbReference>
<evidence type="ECO:0000256" key="1">
    <source>
        <dbReference type="SAM" id="Phobius"/>
    </source>
</evidence>
<feature type="transmembrane region" description="Helical" evidence="1">
    <location>
        <begin position="52"/>
        <end position="70"/>
    </location>
</feature>
<name>G0MS85_CAEBE</name>